<reference evidence="10" key="1">
    <citation type="submission" date="2022-08" db="UniProtKB">
        <authorList>
            <consortium name="EnsemblMetazoa"/>
        </authorList>
    </citation>
    <scope>IDENTIFICATION</scope>
    <source>
        <strain evidence="10">Israel</strain>
    </source>
</reference>
<dbReference type="InterPro" id="IPR033403">
    <property type="entry name" value="DUF5110"/>
</dbReference>
<evidence type="ECO:0000256" key="1">
    <source>
        <dbReference type="ARBA" id="ARBA00004881"/>
    </source>
</evidence>
<protein>
    <recommendedName>
        <fullName evidence="9">MIF4G domain-containing protein</fullName>
    </recommendedName>
</protein>
<dbReference type="Proteomes" id="UP000092462">
    <property type="component" value="Unassembled WGS sequence"/>
</dbReference>
<accession>A0A1B0D0L2</accession>
<dbReference type="Pfam" id="PF02854">
    <property type="entry name" value="MIF4G"/>
    <property type="match status" value="1"/>
</dbReference>
<dbReference type="SUPFAM" id="SSF51011">
    <property type="entry name" value="Glycosyl hydrolase domain"/>
    <property type="match status" value="1"/>
</dbReference>
<dbReference type="PROSITE" id="PS00129">
    <property type="entry name" value="GLYCOSYL_HYDROL_F31_1"/>
    <property type="match status" value="1"/>
</dbReference>
<dbReference type="GO" id="GO:0003723">
    <property type="term" value="F:RNA binding"/>
    <property type="evidence" value="ECO:0007669"/>
    <property type="project" value="InterPro"/>
</dbReference>
<dbReference type="GO" id="GO:0005975">
    <property type="term" value="P:carbohydrate metabolic process"/>
    <property type="evidence" value="ECO:0007669"/>
    <property type="project" value="InterPro"/>
</dbReference>
<dbReference type="CDD" id="cd06603">
    <property type="entry name" value="GH31_GANC_GANAB_alpha"/>
    <property type="match status" value="1"/>
</dbReference>
<evidence type="ECO:0000256" key="2">
    <source>
        <dbReference type="ARBA" id="ARBA00007806"/>
    </source>
</evidence>
<name>A0A1B0D0L2_PHLPP</name>
<evidence type="ECO:0000256" key="5">
    <source>
        <dbReference type="ARBA" id="ARBA00023180"/>
    </source>
</evidence>
<keyword evidence="11" id="KW-1185">Reference proteome</keyword>
<dbReference type="EnsemblMetazoa" id="PPAI000884-RA">
    <property type="protein sequence ID" value="PPAI000884-PA"/>
    <property type="gene ID" value="PPAI000884"/>
</dbReference>
<evidence type="ECO:0000256" key="8">
    <source>
        <dbReference type="SAM" id="MobiDB-lite"/>
    </source>
</evidence>
<dbReference type="InterPro" id="IPR016024">
    <property type="entry name" value="ARM-type_fold"/>
</dbReference>
<dbReference type="Gene3D" id="1.25.40.180">
    <property type="match status" value="1"/>
</dbReference>
<dbReference type="InterPro" id="IPR013780">
    <property type="entry name" value="Glyco_hydro_b"/>
</dbReference>
<dbReference type="AlphaFoldDB" id="A0A1B0D0L2"/>
<comment type="similarity">
    <text evidence="2 7">Belongs to the glycosyl hydrolase 31 family.</text>
</comment>
<keyword evidence="4 7" id="KW-0378">Hydrolase</keyword>
<dbReference type="EMBL" id="AJVK01021507">
    <property type="status" value="NOT_ANNOTATED_CDS"/>
    <property type="molecule type" value="Genomic_DNA"/>
</dbReference>
<dbReference type="InterPro" id="IPR003890">
    <property type="entry name" value="MIF4G-like_typ-3"/>
</dbReference>
<dbReference type="VEuPathDB" id="VectorBase:PPAI000884"/>
<feature type="compositionally biased region" description="Pro residues" evidence="8">
    <location>
        <begin position="415"/>
        <end position="424"/>
    </location>
</feature>
<dbReference type="InterPro" id="IPR017853">
    <property type="entry name" value="GH"/>
</dbReference>
<keyword evidence="6 7" id="KW-0326">Glycosidase</keyword>
<evidence type="ECO:0000256" key="6">
    <source>
        <dbReference type="ARBA" id="ARBA00023295"/>
    </source>
</evidence>
<dbReference type="FunFam" id="1.25.40.180:FF:000014">
    <property type="entry name" value="Putative regulator of nonsense transcripts 2"/>
    <property type="match status" value="1"/>
</dbReference>
<evidence type="ECO:0000256" key="7">
    <source>
        <dbReference type="RuleBase" id="RU361185"/>
    </source>
</evidence>
<dbReference type="EMBL" id="AJVK01021506">
    <property type="status" value="NOT_ANNOTATED_CDS"/>
    <property type="molecule type" value="Genomic_DNA"/>
</dbReference>
<evidence type="ECO:0000259" key="9">
    <source>
        <dbReference type="SMART" id="SM00543"/>
    </source>
</evidence>
<feature type="region of interest" description="Disordered" evidence="8">
    <location>
        <begin position="405"/>
        <end position="438"/>
    </location>
</feature>
<dbReference type="Gene3D" id="3.20.20.80">
    <property type="entry name" value="Glycosidases"/>
    <property type="match status" value="1"/>
</dbReference>
<organism evidence="10 11">
    <name type="scientific">Phlebotomus papatasi</name>
    <name type="common">Sandfly</name>
    <dbReference type="NCBI Taxonomy" id="29031"/>
    <lineage>
        <taxon>Eukaryota</taxon>
        <taxon>Metazoa</taxon>
        <taxon>Ecdysozoa</taxon>
        <taxon>Arthropoda</taxon>
        <taxon>Hexapoda</taxon>
        <taxon>Insecta</taxon>
        <taxon>Pterygota</taxon>
        <taxon>Neoptera</taxon>
        <taxon>Endopterygota</taxon>
        <taxon>Diptera</taxon>
        <taxon>Nematocera</taxon>
        <taxon>Psychodoidea</taxon>
        <taxon>Psychodidae</taxon>
        <taxon>Phlebotomus</taxon>
        <taxon>Phlebotomus</taxon>
    </lineage>
</organism>
<dbReference type="GO" id="GO:0090599">
    <property type="term" value="F:alpha-glucosidase activity"/>
    <property type="evidence" value="ECO:0007669"/>
    <property type="project" value="TreeGrafter"/>
</dbReference>
<comment type="pathway">
    <text evidence="1">Glycan metabolism.</text>
</comment>
<dbReference type="SUPFAM" id="SSF51445">
    <property type="entry name" value="(Trans)glycosidases"/>
    <property type="match status" value="1"/>
</dbReference>
<dbReference type="Pfam" id="PF01055">
    <property type="entry name" value="Glyco_hydro_31_2nd"/>
    <property type="match status" value="1"/>
</dbReference>
<dbReference type="InterPro" id="IPR000322">
    <property type="entry name" value="Glyco_hydro_31_TIM"/>
</dbReference>
<dbReference type="Pfam" id="PF17137">
    <property type="entry name" value="DUF5110"/>
    <property type="match status" value="1"/>
</dbReference>
<dbReference type="InterPro" id="IPR030458">
    <property type="entry name" value="Glyco_hydro_31_AS"/>
</dbReference>
<dbReference type="FunFam" id="3.20.20.80:FF:000046">
    <property type="entry name" value="Glucosidase alpha, neutral C"/>
    <property type="match status" value="1"/>
</dbReference>
<evidence type="ECO:0000256" key="3">
    <source>
        <dbReference type="ARBA" id="ARBA00022729"/>
    </source>
</evidence>
<evidence type="ECO:0000256" key="4">
    <source>
        <dbReference type="ARBA" id="ARBA00022801"/>
    </source>
</evidence>
<dbReference type="GO" id="GO:0006491">
    <property type="term" value="P:N-glycan processing"/>
    <property type="evidence" value="ECO:0007669"/>
    <property type="project" value="TreeGrafter"/>
</dbReference>
<evidence type="ECO:0000313" key="10">
    <source>
        <dbReference type="EnsemblMetazoa" id="PPAI000884-PA"/>
    </source>
</evidence>
<dbReference type="VEuPathDB" id="VectorBase:PPAPM1_006203"/>
<dbReference type="InterPro" id="IPR048395">
    <property type="entry name" value="Glyco_hydro_31_C"/>
</dbReference>
<dbReference type="PANTHER" id="PTHR22762:SF54">
    <property type="entry name" value="BCDNA.GH04962"/>
    <property type="match status" value="1"/>
</dbReference>
<proteinExistence type="inferred from homology"/>
<dbReference type="FunFam" id="3.20.20.80:FF:000039">
    <property type="entry name" value="Glucosidase, alpha neutral C"/>
    <property type="match status" value="1"/>
</dbReference>
<keyword evidence="3" id="KW-0732">Signal</keyword>
<evidence type="ECO:0000313" key="11">
    <source>
        <dbReference type="Proteomes" id="UP000092462"/>
    </source>
</evidence>
<dbReference type="Pfam" id="PF21365">
    <property type="entry name" value="Glyco_hydro_31_3rd"/>
    <property type="match status" value="1"/>
</dbReference>
<dbReference type="SMART" id="SM00543">
    <property type="entry name" value="MIF4G"/>
    <property type="match status" value="1"/>
</dbReference>
<keyword evidence="5" id="KW-0325">Glycoprotein</keyword>
<dbReference type="Gene3D" id="2.60.40.1180">
    <property type="entry name" value="Golgi alpha-mannosidase II"/>
    <property type="match status" value="2"/>
</dbReference>
<dbReference type="SUPFAM" id="SSF48371">
    <property type="entry name" value="ARM repeat"/>
    <property type="match status" value="1"/>
</dbReference>
<sequence>MVQEKVEETSEAQEASVSEDVQEIEDVKAYIAEVQNRIAAKSALRTENTGSVRPSEEFFFKLDSNVKKNTAFVKKLKQFTAAQLESLSKDMSGLNLTKYISEICAAIVEAKLKTTDVTAMVTLCSKLHQLYGEFSQLFFEHWQKILNIKATDKLVNPSKMRVDLRLFAELVSVGIFSNKSGLALLGNVLVSLIQQDREEFANLSIILSFCKNCGEEYAGLVSKRISDLAEKHKMVLPTSTLLLPDKQQNLRNLLRDYYTALKGHVKERHKELVAMERTCQNALSSKGEVSNARREKLEFMQSSFEKLLSSTQTLSDLLNEPLPELPKQSEESSGGIIFECADPGTEGLDPWGDEETKSFYVDLPDLRLFLPNFAPKLPSIVPEEPQMTEEVLDMDIEPDQLAVEEPPLDTDIPAPSTPEPPPEEPLPKISAPHPAQSTKHQFETFTHNLMNCIFSLGYHQSRWNYNDEADVASVHDKFDDHDIPLDTIWLDIEYTDAKKYFTWDGHKFPHPLDMIRNLTERGRHLVIIIDPHIKRDSGYFFHNDCTDRGYYVKNKDERDYEGWCWPGATSYADFFNPDVSQYYADQYQLDKFDTTTADVFLWNDMNEPSVFNGPEVTMLKDNIHFGGWEHRDVHNLYGHKHIEATFDGLVRRSGGVQRPFILSRAHFAGSQRFAAIWTGDNAAEWGHLQASVKMCLSEAVAGMSFCGADVGGFFGNPDAELFERWYQAGAFLPFFRAHSHIDTRRREPWLFPEATMMVVRDAIRRRYSYLPFWYTLFFEHERTGRPVMRPLLTHYPLDKETYAIDYEFLLGDVLLVRPVLQQGVSKVDVYFPSVDGKKQGDLWYDVDDFRKITTAGFETIPVTNLKIPVYQRGGTILPKKERIRRAATLMTHDPVTLMVALDKEHSARGTLYLDDEKTYDYRNGKYTYLNLEFKDNVLTAKKNDEKANYDTKSWLERVVIAGLDHVPKYATLDMSGLSESVTLEVMKQGESVIIRKPGVILSQEWTIQLHY</sequence>
<feature type="domain" description="MIF4G" evidence="9">
    <location>
        <begin position="66"/>
        <end position="262"/>
    </location>
</feature>
<dbReference type="FunFam" id="2.60.40.1180:FF:000023">
    <property type="entry name" value="neutral alpha-glucosidase AB isoform X2"/>
    <property type="match status" value="1"/>
</dbReference>
<dbReference type="PANTHER" id="PTHR22762">
    <property type="entry name" value="ALPHA-GLUCOSIDASE"/>
    <property type="match status" value="1"/>
</dbReference>